<dbReference type="SUPFAM" id="SSF52075">
    <property type="entry name" value="Outer arm dynein light chain 1"/>
    <property type="match status" value="1"/>
</dbReference>
<evidence type="ECO:0000256" key="3">
    <source>
        <dbReference type="SAM" id="Phobius"/>
    </source>
</evidence>
<evidence type="ECO:0000256" key="4">
    <source>
        <dbReference type="SAM" id="SignalP"/>
    </source>
</evidence>
<evidence type="ECO:0000256" key="2">
    <source>
        <dbReference type="ARBA" id="ARBA00022737"/>
    </source>
</evidence>
<feature type="chain" id="PRO_5040252233" evidence="4">
    <location>
        <begin position="19"/>
        <end position="512"/>
    </location>
</feature>
<dbReference type="InterPro" id="IPR050333">
    <property type="entry name" value="SLRP"/>
</dbReference>
<feature type="signal peptide" evidence="4">
    <location>
        <begin position="1"/>
        <end position="18"/>
    </location>
</feature>
<sequence length="512" mass="56004">MKTPILLVLCALCGLAISVPTCNYSTIGTTYVCFMNSSIAAATDTIGGTIEAGKSETDVKRVTTLDAANKDLIKLVLNKFASLEALQIQKGGVASIDVTDFPSGKCGALKQLQIWNGQINAIGAQDTNIFGACSLIEEIDLTGNQLAKLHSGSLPTTLKKLILTNNLINPNYQTSSFFGSTTSLPGLTHLSLSGNKISTLSLVNLPSEILTHLDFSNNLLAEFPLVNLQKSTKLVSFYLNGNKLTSIPETLVSSMPDLIELKLGSNLITTIHQDAFKLNTKLTSLDISANPLKTLNDAVLKNILTLTSLDIHDIQLESASFTPLKTVLEALANLQKLDISSNSVGAIDTLFIKNVNLLDLSISSMKLNQFTNETFSTLVKLQNLTFSNNEIVEIPDKLFEKTTEMKRLIARENKVAILKASTFATMKNLEVLDFTSNKINKIEKTFFDQFTGLKEVRFASNECINEDFVPFYKNDTATMAKFQKCFDNYNSARSIVISNILLVFVAAVFKFM</sequence>
<reference evidence="5" key="2">
    <citation type="submission" date="2022-10" db="EMBL/GenBank/DDBJ databases">
        <authorList>
            <consortium name="ENA_rothamsted_submissions"/>
            <consortium name="culmorum"/>
            <person name="King R."/>
        </authorList>
    </citation>
    <scope>NUCLEOTIDE SEQUENCE</scope>
</reference>
<dbReference type="OrthoDB" id="6022531at2759"/>
<proteinExistence type="predicted"/>
<gene>
    <name evidence="5" type="ORF">CHIRRI_LOCUS14346</name>
</gene>
<evidence type="ECO:0000256" key="1">
    <source>
        <dbReference type="ARBA" id="ARBA00022614"/>
    </source>
</evidence>
<evidence type="ECO:0000313" key="5">
    <source>
        <dbReference type="EMBL" id="CAG9811537.1"/>
    </source>
</evidence>
<dbReference type="PANTHER" id="PTHR45712:SF22">
    <property type="entry name" value="INSULIN-LIKE GROWTH FACTOR-BINDING PROTEIN COMPLEX ACID LABILE SUBUNIT"/>
    <property type="match status" value="1"/>
</dbReference>
<organism evidence="5 6">
    <name type="scientific">Chironomus riparius</name>
    <dbReference type="NCBI Taxonomy" id="315576"/>
    <lineage>
        <taxon>Eukaryota</taxon>
        <taxon>Metazoa</taxon>
        <taxon>Ecdysozoa</taxon>
        <taxon>Arthropoda</taxon>
        <taxon>Hexapoda</taxon>
        <taxon>Insecta</taxon>
        <taxon>Pterygota</taxon>
        <taxon>Neoptera</taxon>
        <taxon>Endopterygota</taxon>
        <taxon>Diptera</taxon>
        <taxon>Nematocera</taxon>
        <taxon>Chironomoidea</taxon>
        <taxon>Chironomidae</taxon>
        <taxon>Chironominae</taxon>
        <taxon>Chironomus</taxon>
    </lineage>
</organism>
<dbReference type="AlphaFoldDB" id="A0A9N9S8E7"/>
<dbReference type="SMART" id="SM00365">
    <property type="entry name" value="LRR_SD22"/>
    <property type="match status" value="5"/>
</dbReference>
<keyword evidence="3" id="KW-0812">Transmembrane</keyword>
<accession>A0A9N9S8E7</accession>
<dbReference type="Pfam" id="PF13855">
    <property type="entry name" value="LRR_8"/>
    <property type="match status" value="1"/>
</dbReference>
<protein>
    <submittedName>
        <fullName evidence="5">Uncharacterized protein</fullName>
    </submittedName>
</protein>
<keyword evidence="4" id="KW-0732">Signal</keyword>
<dbReference type="Proteomes" id="UP001153620">
    <property type="component" value="Chromosome 4"/>
</dbReference>
<dbReference type="SUPFAM" id="SSF52058">
    <property type="entry name" value="L domain-like"/>
    <property type="match status" value="1"/>
</dbReference>
<keyword evidence="2" id="KW-0677">Repeat</keyword>
<dbReference type="InterPro" id="IPR032675">
    <property type="entry name" value="LRR_dom_sf"/>
</dbReference>
<dbReference type="SMART" id="SM00369">
    <property type="entry name" value="LRR_TYP"/>
    <property type="match status" value="7"/>
</dbReference>
<keyword evidence="1" id="KW-0433">Leucine-rich repeat</keyword>
<keyword evidence="3" id="KW-0472">Membrane</keyword>
<evidence type="ECO:0000313" key="6">
    <source>
        <dbReference type="Proteomes" id="UP001153620"/>
    </source>
</evidence>
<dbReference type="PANTHER" id="PTHR45712">
    <property type="entry name" value="AGAP008170-PA"/>
    <property type="match status" value="1"/>
</dbReference>
<reference evidence="5" key="1">
    <citation type="submission" date="2022-01" db="EMBL/GenBank/DDBJ databases">
        <authorList>
            <person name="King R."/>
        </authorList>
    </citation>
    <scope>NUCLEOTIDE SEQUENCE</scope>
</reference>
<keyword evidence="3" id="KW-1133">Transmembrane helix</keyword>
<dbReference type="InterPro" id="IPR001611">
    <property type="entry name" value="Leu-rich_rpt"/>
</dbReference>
<dbReference type="Gene3D" id="3.80.10.10">
    <property type="entry name" value="Ribonuclease Inhibitor"/>
    <property type="match status" value="2"/>
</dbReference>
<name>A0A9N9S8E7_9DIPT</name>
<keyword evidence="6" id="KW-1185">Reference proteome</keyword>
<dbReference type="EMBL" id="OU895880">
    <property type="protein sequence ID" value="CAG9811537.1"/>
    <property type="molecule type" value="Genomic_DNA"/>
</dbReference>
<dbReference type="PROSITE" id="PS51450">
    <property type="entry name" value="LRR"/>
    <property type="match status" value="2"/>
</dbReference>
<dbReference type="InterPro" id="IPR003591">
    <property type="entry name" value="Leu-rich_rpt_typical-subtyp"/>
</dbReference>
<feature type="transmembrane region" description="Helical" evidence="3">
    <location>
        <begin position="491"/>
        <end position="509"/>
    </location>
</feature>